<reference evidence="1" key="1">
    <citation type="journal article" date="2023" name="G3 (Bethesda)">
        <title>A reference genome for the long-term kleptoplast-retaining sea slug Elysia crispata morphotype clarki.</title>
        <authorList>
            <person name="Eastman K.E."/>
            <person name="Pendleton A.L."/>
            <person name="Shaikh M.A."/>
            <person name="Suttiyut T."/>
            <person name="Ogas R."/>
            <person name="Tomko P."/>
            <person name="Gavelis G."/>
            <person name="Widhalm J.R."/>
            <person name="Wisecaver J.H."/>
        </authorList>
    </citation>
    <scope>NUCLEOTIDE SEQUENCE</scope>
    <source>
        <strain evidence="1">ECLA1</strain>
    </source>
</reference>
<evidence type="ECO:0000313" key="1">
    <source>
        <dbReference type="EMBL" id="KAK3702719.1"/>
    </source>
</evidence>
<dbReference type="Proteomes" id="UP001283361">
    <property type="component" value="Unassembled WGS sequence"/>
</dbReference>
<dbReference type="EMBL" id="JAWDGP010007852">
    <property type="protein sequence ID" value="KAK3702719.1"/>
    <property type="molecule type" value="Genomic_DNA"/>
</dbReference>
<name>A0AAE0XQ36_9GAST</name>
<sequence>MRSALRANLTDPAVRTMWALIIIALCQYEDWFLNMVELKAVITFARAARFHGRTHVKIPLLPHFSACTFKTIAAV</sequence>
<gene>
    <name evidence="1" type="ORF">RRG08_042705</name>
</gene>
<proteinExistence type="predicted"/>
<accession>A0AAE0XQ36</accession>
<organism evidence="1 2">
    <name type="scientific">Elysia crispata</name>
    <name type="common">lettuce slug</name>
    <dbReference type="NCBI Taxonomy" id="231223"/>
    <lineage>
        <taxon>Eukaryota</taxon>
        <taxon>Metazoa</taxon>
        <taxon>Spiralia</taxon>
        <taxon>Lophotrochozoa</taxon>
        <taxon>Mollusca</taxon>
        <taxon>Gastropoda</taxon>
        <taxon>Heterobranchia</taxon>
        <taxon>Euthyneura</taxon>
        <taxon>Panpulmonata</taxon>
        <taxon>Sacoglossa</taxon>
        <taxon>Placobranchoidea</taxon>
        <taxon>Plakobranchidae</taxon>
        <taxon>Elysia</taxon>
    </lineage>
</organism>
<evidence type="ECO:0000313" key="2">
    <source>
        <dbReference type="Proteomes" id="UP001283361"/>
    </source>
</evidence>
<keyword evidence="2" id="KW-1185">Reference proteome</keyword>
<comment type="caution">
    <text evidence="1">The sequence shown here is derived from an EMBL/GenBank/DDBJ whole genome shotgun (WGS) entry which is preliminary data.</text>
</comment>
<protein>
    <submittedName>
        <fullName evidence="1">Uncharacterized protein</fullName>
    </submittedName>
</protein>
<dbReference type="AlphaFoldDB" id="A0AAE0XQ36"/>